<reference evidence="2 3" key="1">
    <citation type="submission" date="2021-11" db="EMBL/GenBank/DDBJ databases">
        <authorList>
            <person name="Islam A."/>
            <person name="Islam S."/>
            <person name="Flora M.S."/>
            <person name="Rahman M."/>
            <person name="Ziaur R.M."/>
            <person name="Epstein J.H."/>
            <person name="Hassan M."/>
            <person name="Klassen M."/>
            <person name="Woodard K."/>
            <person name="Webb A."/>
            <person name="Webby R.J."/>
            <person name="El Zowalaty M.E."/>
        </authorList>
    </citation>
    <scope>NUCLEOTIDE SEQUENCE [LARGE SCALE GENOMIC DNA]</scope>
    <source>
        <strain evidence="2">Pf1</strain>
    </source>
</reference>
<sequence>MLGAADTTASRGDSTRVLKEVEYQGKVGELVSAVITMCSHDKGRLTRWCLHNVYEEATFFRFSDYGSVEHVMRLVCPVLEIVDVLAILEVLVHFLRRSLCFLVKNVVLAMIERRELAFCATDQIPFMLQSFVDRFHRIPKNADDKACNVAQFFCKMYYAHIKKKEIAKLDLLLALLKAIAETSRKNQDAAAAGGSENGTGANANSNGTSGSQKFKEMALEVTNLIIRNPPPREVLPPELKHWRGLSKPCRHAPLMALVLMVSKLAEDSR</sequence>
<organism evidence="2 3">
    <name type="scientific">Peronospora farinosa</name>
    <dbReference type="NCBI Taxonomy" id="134698"/>
    <lineage>
        <taxon>Eukaryota</taxon>
        <taxon>Sar</taxon>
        <taxon>Stramenopiles</taxon>
        <taxon>Oomycota</taxon>
        <taxon>Peronosporomycetes</taxon>
        <taxon>Peronosporales</taxon>
        <taxon>Peronosporaceae</taxon>
        <taxon>Peronospora</taxon>
    </lineage>
</organism>
<feature type="region of interest" description="Disordered" evidence="1">
    <location>
        <begin position="190"/>
        <end position="210"/>
    </location>
</feature>
<evidence type="ECO:0000256" key="1">
    <source>
        <dbReference type="SAM" id="MobiDB-lite"/>
    </source>
</evidence>
<evidence type="ECO:0000313" key="2">
    <source>
        <dbReference type="EMBL" id="CAH0487925.1"/>
    </source>
</evidence>
<dbReference type="EMBL" id="CAKLBC010000732">
    <property type="protein sequence ID" value="CAH0487925.1"/>
    <property type="molecule type" value="Genomic_DNA"/>
</dbReference>
<protein>
    <submittedName>
        <fullName evidence="2">Uncharacterized protein</fullName>
    </submittedName>
</protein>
<name>A0ABN8C1F4_9STRA</name>
<comment type="caution">
    <text evidence="2">The sequence shown here is derived from an EMBL/GenBank/DDBJ whole genome shotgun (WGS) entry which is preliminary data.</text>
</comment>
<evidence type="ECO:0000313" key="3">
    <source>
        <dbReference type="Proteomes" id="UP001157938"/>
    </source>
</evidence>
<accession>A0ABN8C1F4</accession>
<keyword evidence="3" id="KW-1185">Reference proteome</keyword>
<dbReference type="Proteomes" id="UP001157938">
    <property type="component" value="Unassembled WGS sequence"/>
</dbReference>
<proteinExistence type="predicted"/>
<gene>
    <name evidence="2" type="ORF">PFR001_LOCUS3444</name>
</gene>